<sequence length="156" mass="17329">MPISLDRTERRILEALQQDGRLSNVELAQAVGLSESPCLRRVRGLESEGVIAGYSARVSQRSLGLQVTAFVQVQLEKHDDQKTKAFLEQVAQEQHIIECHAMSGAYDYLLKVVAQSMDHFSEIAMQGILRFPGVKGIESSFSLLTIKHPSPLPIEN</sequence>
<dbReference type="SUPFAM" id="SSF46785">
    <property type="entry name" value="Winged helix' DNA-binding domain"/>
    <property type="match status" value="1"/>
</dbReference>
<dbReference type="Pfam" id="PF01037">
    <property type="entry name" value="AsnC_trans_reg"/>
    <property type="match status" value="1"/>
</dbReference>
<dbReference type="InterPro" id="IPR036388">
    <property type="entry name" value="WH-like_DNA-bd_sf"/>
</dbReference>
<dbReference type="InterPro" id="IPR011991">
    <property type="entry name" value="ArsR-like_HTH"/>
</dbReference>
<gene>
    <name evidence="5" type="ORF">R0137_09465</name>
</gene>
<dbReference type="InterPro" id="IPR019887">
    <property type="entry name" value="Tscrpt_reg_AsnC/Lrp_C"/>
</dbReference>
<dbReference type="PRINTS" id="PR00033">
    <property type="entry name" value="HTHASNC"/>
</dbReference>
<dbReference type="Gene3D" id="1.10.10.10">
    <property type="entry name" value="Winged helix-like DNA-binding domain superfamily/Winged helix DNA-binding domain"/>
    <property type="match status" value="1"/>
</dbReference>
<dbReference type="EMBL" id="CP136865">
    <property type="protein sequence ID" value="WOJ95483.1"/>
    <property type="molecule type" value="Genomic_DNA"/>
</dbReference>
<protein>
    <submittedName>
        <fullName evidence="5">Lrp/AsnC family transcriptional regulator</fullName>
    </submittedName>
</protein>
<accession>A0ABZ0I9T5</accession>
<reference evidence="5 6" key="1">
    <citation type="submission" date="2023-10" db="EMBL/GenBank/DDBJ databases">
        <title>Two novel species belonging to the OM43/NOR5 clade.</title>
        <authorList>
            <person name="Park M."/>
        </authorList>
    </citation>
    <scope>NUCLEOTIDE SEQUENCE [LARGE SCALE GENOMIC DNA]</scope>
    <source>
        <strain evidence="5 6">IMCC45268</strain>
    </source>
</reference>
<evidence type="ECO:0000313" key="6">
    <source>
        <dbReference type="Proteomes" id="UP001626549"/>
    </source>
</evidence>
<dbReference type="Proteomes" id="UP001626549">
    <property type="component" value="Chromosome"/>
</dbReference>
<evidence type="ECO:0000259" key="4">
    <source>
        <dbReference type="PROSITE" id="PS50956"/>
    </source>
</evidence>
<keyword evidence="3" id="KW-0804">Transcription</keyword>
<organism evidence="5 6">
    <name type="scientific">Congregibacter brevis</name>
    <dbReference type="NCBI Taxonomy" id="3081201"/>
    <lineage>
        <taxon>Bacteria</taxon>
        <taxon>Pseudomonadati</taxon>
        <taxon>Pseudomonadota</taxon>
        <taxon>Gammaproteobacteria</taxon>
        <taxon>Cellvibrionales</taxon>
        <taxon>Halieaceae</taxon>
        <taxon>Congregibacter</taxon>
    </lineage>
</organism>
<dbReference type="PROSITE" id="PS00519">
    <property type="entry name" value="HTH_ASNC_1"/>
    <property type="match status" value="1"/>
</dbReference>
<feature type="domain" description="HTH asnC-type" evidence="4">
    <location>
        <begin position="5"/>
        <end position="66"/>
    </location>
</feature>
<dbReference type="RefSeq" id="WP_407326181.1">
    <property type="nucleotide sequence ID" value="NZ_CP136865.1"/>
</dbReference>
<dbReference type="PANTHER" id="PTHR30154">
    <property type="entry name" value="LEUCINE-RESPONSIVE REGULATORY PROTEIN"/>
    <property type="match status" value="1"/>
</dbReference>
<dbReference type="Pfam" id="PF13412">
    <property type="entry name" value="HTH_24"/>
    <property type="match status" value="1"/>
</dbReference>
<dbReference type="Gene3D" id="3.30.70.920">
    <property type="match status" value="1"/>
</dbReference>
<proteinExistence type="predicted"/>
<dbReference type="InterPro" id="IPR036390">
    <property type="entry name" value="WH_DNA-bd_sf"/>
</dbReference>
<dbReference type="InterPro" id="IPR000485">
    <property type="entry name" value="AsnC-type_HTH_dom"/>
</dbReference>
<evidence type="ECO:0000313" key="5">
    <source>
        <dbReference type="EMBL" id="WOJ95483.1"/>
    </source>
</evidence>
<dbReference type="InterPro" id="IPR019888">
    <property type="entry name" value="Tscrpt_reg_AsnC-like"/>
</dbReference>
<dbReference type="InterPro" id="IPR011008">
    <property type="entry name" value="Dimeric_a/b-barrel"/>
</dbReference>
<name>A0ABZ0I9T5_9GAMM</name>
<keyword evidence="6" id="KW-1185">Reference proteome</keyword>
<dbReference type="PROSITE" id="PS50956">
    <property type="entry name" value="HTH_ASNC_2"/>
    <property type="match status" value="1"/>
</dbReference>
<evidence type="ECO:0000256" key="2">
    <source>
        <dbReference type="ARBA" id="ARBA00023125"/>
    </source>
</evidence>
<dbReference type="SMART" id="SM00344">
    <property type="entry name" value="HTH_ASNC"/>
    <property type="match status" value="1"/>
</dbReference>
<dbReference type="CDD" id="cd00090">
    <property type="entry name" value="HTH_ARSR"/>
    <property type="match status" value="1"/>
</dbReference>
<keyword evidence="2" id="KW-0238">DNA-binding</keyword>
<evidence type="ECO:0000256" key="1">
    <source>
        <dbReference type="ARBA" id="ARBA00023015"/>
    </source>
</evidence>
<keyword evidence="1" id="KW-0805">Transcription regulation</keyword>
<dbReference type="SUPFAM" id="SSF54909">
    <property type="entry name" value="Dimeric alpha+beta barrel"/>
    <property type="match status" value="1"/>
</dbReference>
<evidence type="ECO:0000256" key="3">
    <source>
        <dbReference type="ARBA" id="ARBA00023163"/>
    </source>
</evidence>
<dbReference type="InterPro" id="IPR019885">
    <property type="entry name" value="Tscrpt_reg_HTH_AsnC-type_CS"/>
</dbReference>
<dbReference type="PANTHER" id="PTHR30154:SF46">
    <property type="entry name" value="TRANSCRIPTIONAL REGULATORY PROTEIN"/>
    <property type="match status" value="1"/>
</dbReference>